<comment type="caution">
    <text evidence="3">The sequence shown here is derived from an EMBL/GenBank/DDBJ whole genome shotgun (WGS) entry which is preliminary data.</text>
</comment>
<feature type="compositionally biased region" description="Low complexity" evidence="1">
    <location>
        <begin position="47"/>
        <end position="60"/>
    </location>
</feature>
<gene>
    <name evidence="3" type="ORF">VV01_19975</name>
</gene>
<keyword evidence="4" id="KW-1185">Reference proteome</keyword>
<sequence length="281" mass="28267">MHKSNRNALLGGVAGVATIAALAFTSAGGSGGGAGLMPAAGGAGTPTVTVAPPLATPSATDAPADGTSEPADEASTTGTSTDSPSDDTPSETSTKPTEPAETTTPSASSSSTAEEPTSNGGRLDPPSPTAGLTVSENGYTLHAYPGYCTPPQTQEHLRTTSVILSAPEEAATKAWGWRIRIEGAGGGSKTYVPKDIDFQSGALPAAPLQWTGTNDDFSIVVYREGPTHLFEKVLTMNSKDAANFADQVSRWCDGKSSGSDQGGDTSTPPSSKPTGPKIQAG</sequence>
<feature type="compositionally biased region" description="Low complexity" evidence="1">
    <location>
        <begin position="254"/>
        <end position="281"/>
    </location>
</feature>
<feature type="region of interest" description="Disordered" evidence="1">
    <location>
        <begin position="47"/>
        <end position="134"/>
    </location>
</feature>
<accession>A0A0L6CMW7</accession>
<feature type="region of interest" description="Disordered" evidence="1">
    <location>
        <begin position="250"/>
        <end position="281"/>
    </location>
</feature>
<dbReference type="Proteomes" id="UP000037397">
    <property type="component" value="Unassembled WGS sequence"/>
</dbReference>
<dbReference type="PATRIC" id="fig|1631356.3.peg.4011"/>
<feature type="signal peptide" evidence="2">
    <location>
        <begin position="1"/>
        <end position="23"/>
    </location>
</feature>
<protein>
    <submittedName>
        <fullName evidence="3">Uncharacterized protein</fullName>
    </submittedName>
</protein>
<evidence type="ECO:0000313" key="4">
    <source>
        <dbReference type="Proteomes" id="UP000037397"/>
    </source>
</evidence>
<evidence type="ECO:0000256" key="2">
    <source>
        <dbReference type="SAM" id="SignalP"/>
    </source>
</evidence>
<dbReference type="AlphaFoldDB" id="A0A0L6CMW7"/>
<feature type="compositionally biased region" description="Low complexity" evidence="1">
    <location>
        <begin position="90"/>
        <end position="118"/>
    </location>
</feature>
<proteinExistence type="predicted"/>
<dbReference type="RefSeq" id="WP_050671424.1">
    <property type="nucleotide sequence ID" value="NZ_LAIR01000002.1"/>
</dbReference>
<evidence type="ECO:0000256" key="1">
    <source>
        <dbReference type="SAM" id="MobiDB-lite"/>
    </source>
</evidence>
<name>A0A0L6CMW7_9MICO</name>
<reference evidence="4" key="1">
    <citation type="submission" date="2015-03" db="EMBL/GenBank/DDBJ databases">
        <title>Luteipulveratus halotolerans sp. nov., a novel actinobacterium (Dermacoccaceae) from Sarawak, Malaysia.</title>
        <authorList>
            <person name="Juboi H."/>
            <person name="Basik A."/>
            <person name="Shamsul S.S."/>
            <person name="Arnold P."/>
            <person name="Schmitt E.K."/>
            <person name="Sanglier J.-J."/>
            <person name="Yeo T."/>
        </authorList>
    </citation>
    <scope>NUCLEOTIDE SEQUENCE [LARGE SCALE GENOMIC DNA]</scope>
    <source>
        <strain evidence="4">C296001</strain>
    </source>
</reference>
<dbReference type="EMBL" id="LAIR01000002">
    <property type="protein sequence ID" value="KNX38893.1"/>
    <property type="molecule type" value="Genomic_DNA"/>
</dbReference>
<feature type="chain" id="PRO_5005562948" evidence="2">
    <location>
        <begin position="24"/>
        <end position="281"/>
    </location>
</feature>
<organism evidence="3 4">
    <name type="scientific">Luteipulveratus halotolerans</name>
    <dbReference type="NCBI Taxonomy" id="1631356"/>
    <lineage>
        <taxon>Bacteria</taxon>
        <taxon>Bacillati</taxon>
        <taxon>Actinomycetota</taxon>
        <taxon>Actinomycetes</taxon>
        <taxon>Micrococcales</taxon>
        <taxon>Dermacoccaceae</taxon>
        <taxon>Luteipulveratus</taxon>
    </lineage>
</organism>
<evidence type="ECO:0000313" key="3">
    <source>
        <dbReference type="EMBL" id="KNX38893.1"/>
    </source>
</evidence>
<keyword evidence="2" id="KW-0732">Signal</keyword>